<gene>
    <name evidence="1" type="ordered locus">DGo_PB0514</name>
</gene>
<accession>H8H2N6</accession>
<sequence length="160" mass="17907">MLTYPTLRALHLQPTLTSTFTATPEPTAGDIADRQLGTLTATPSAHSVEVRAGLYFTPAWDPEEEARASVCFQDMTPDEARHEAQMRVLQAARRRTLHGVTWHFERLTVRVADHDGTYLAIESLEGVASDLHPDRYQELREALEEAAREAARDWAILGLN</sequence>
<evidence type="ECO:0000313" key="1">
    <source>
        <dbReference type="EMBL" id="AFD27783.1"/>
    </source>
</evidence>
<dbReference type="PATRIC" id="fig|745776.4.peg.3796"/>
<reference evidence="1 2" key="1">
    <citation type="journal article" date="2012" name="PLoS ONE">
        <title>Genome sequence and transcriptome analysis of the radioresistant bacterium Deinococcus gobiensis: insights into the extreme environmental adaptations.</title>
        <authorList>
            <person name="Yuan M."/>
            <person name="Chen M."/>
            <person name="Zhang W."/>
            <person name="Lu W."/>
            <person name="Wang J."/>
            <person name="Yang M."/>
            <person name="Zhao P."/>
            <person name="Tang R."/>
            <person name="Li X."/>
            <person name="Hao Y."/>
            <person name="Zhou Z."/>
            <person name="Zhan Y."/>
            <person name="Yu H."/>
            <person name="Teng C."/>
            <person name="Yan Y."/>
            <person name="Ping S."/>
            <person name="Wang Y."/>
            <person name="Lin M."/>
        </authorList>
    </citation>
    <scope>NUCLEOTIDE SEQUENCE [LARGE SCALE GENOMIC DNA]</scope>
    <source>
        <strain evidence="2">DSM 21396 / JCM 16679 / CGMCC 1.7299 / I-0</strain>
        <plasmid evidence="1">P2</plasmid>
    </source>
</reference>
<organism evidence="1 2">
    <name type="scientific">Deinococcus gobiensis (strain DSM 21396 / JCM 16679 / CGMCC 1.7299 / I-0)</name>
    <dbReference type="NCBI Taxonomy" id="745776"/>
    <lineage>
        <taxon>Bacteria</taxon>
        <taxon>Thermotogati</taxon>
        <taxon>Deinococcota</taxon>
        <taxon>Deinococci</taxon>
        <taxon>Deinococcales</taxon>
        <taxon>Deinococcaceae</taxon>
        <taxon>Deinococcus</taxon>
    </lineage>
</organism>
<name>H8H2N6_DEIGI</name>
<dbReference type="OrthoDB" id="68095at2"/>
<geneLocation type="plasmid" evidence="1 2">
    <name>P2</name>
</geneLocation>
<dbReference type="HOGENOM" id="CLU_1649358_0_0_0"/>
<dbReference type="RefSeq" id="WP_014686875.1">
    <property type="nucleotide sequence ID" value="NC_017791.1"/>
</dbReference>
<dbReference type="EMBL" id="CP002193">
    <property type="protein sequence ID" value="AFD27783.1"/>
    <property type="molecule type" value="Genomic_DNA"/>
</dbReference>
<evidence type="ECO:0000313" key="2">
    <source>
        <dbReference type="Proteomes" id="UP000007575"/>
    </source>
</evidence>
<dbReference type="KEGG" id="dgo:DGo_PB0514"/>
<dbReference type="AlphaFoldDB" id="H8H2N6"/>
<protein>
    <submittedName>
        <fullName evidence="1">Uncharacterized protein</fullName>
    </submittedName>
</protein>
<dbReference type="Proteomes" id="UP000007575">
    <property type="component" value="Plasmid P2"/>
</dbReference>
<keyword evidence="1" id="KW-0614">Plasmid</keyword>
<proteinExistence type="predicted"/>
<keyword evidence="2" id="KW-1185">Reference proteome</keyword>